<dbReference type="STRING" id="1434701.SAMN05443634_106178"/>
<dbReference type="Proteomes" id="UP000184120">
    <property type="component" value="Unassembled WGS sequence"/>
</dbReference>
<dbReference type="EMBL" id="BMFL01000008">
    <property type="protein sequence ID" value="GGE97810.1"/>
    <property type="molecule type" value="Genomic_DNA"/>
</dbReference>
<proteinExistence type="predicted"/>
<keyword evidence="1" id="KW-0472">Membrane</keyword>
<keyword evidence="1" id="KW-0812">Transmembrane</keyword>
<accession>A0A1M6YBF4</accession>
<evidence type="ECO:0000313" key="3">
    <source>
        <dbReference type="EMBL" id="SHL15624.1"/>
    </source>
</evidence>
<gene>
    <name evidence="2" type="ORF">GCM10010984_14200</name>
    <name evidence="3" type="ORF">SAMN05443634_106178</name>
</gene>
<keyword evidence="1" id="KW-1133">Transmembrane helix</keyword>
<reference evidence="5" key="4">
    <citation type="journal article" date="2019" name="Int. J. Syst. Evol. Microbiol.">
        <title>The Global Catalogue of Microorganisms (GCM) 10K type strain sequencing project: providing services to taxonomists for standard genome sequencing and annotation.</title>
        <authorList>
            <consortium name="The Broad Institute Genomics Platform"/>
            <consortium name="The Broad Institute Genome Sequencing Center for Infectious Disease"/>
            <person name="Wu L."/>
            <person name="Ma J."/>
        </authorList>
    </citation>
    <scope>NUCLEOTIDE SEQUENCE [LARGE SCALE GENOMIC DNA]</scope>
    <source>
        <strain evidence="5">CGMCC 1.12707</strain>
    </source>
</reference>
<protein>
    <submittedName>
        <fullName evidence="3">Uncharacterized protein</fullName>
    </submittedName>
</protein>
<evidence type="ECO:0000313" key="4">
    <source>
        <dbReference type="Proteomes" id="UP000184120"/>
    </source>
</evidence>
<reference evidence="4" key="3">
    <citation type="submission" date="2016-11" db="EMBL/GenBank/DDBJ databases">
        <authorList>
            <person name="Varghese N."/>
            <person name="Submissions S."/>
        </authorList>
    </citation>
    <scope>NUCLEOTIDE SEQUENCE [LARGE SCALE GENOMIC DNA]</scope>
    <source>
        <strain evidence="4">DSM 27989</strain>
    </source>
</reference>
<sequence>MVSIKYETDGIETCISSVTGENLCTKVSQIKIGIYIDLIVLIFWLGLRSFIVKK</sequence>
<dbReference type="AlphaFoldDB" id="A0A1M6YBF4"/>
<dbReference type="EMBL" id="FRBH01000006">
    <property type="protein sequence ID" value="SHL15624.1"/>
    <property type="molecule type" value="Genomic_DNA"/>
</dbReference>
<reference evidence="2" key="1">
    <citation type="journal article" date="2014" name="Int. J. Syst. Evol. Microbiol.">
        <title>Complete genome of a new Firmicutes species belonging to the dominant human colonic microbiota ('Ruminococcus bicirculans') reveals two chromosomes and a selective capacity to utilize plant glucans.</title>
        <authorList>
            <consortium name="NISC Comparative Sequencing Program"/>
            <person name="Wegmann U."/>
            <person name="Louis P."/>
            <person name="Goesmann A."/>
            <person name="Henrissat B."/>
            <person name="Duncan S.H."/>
            <person name="Flint H.J."/>
        </authorList>
    </citation>
    <scope>NUCLEOTIDE SEQUENCE</scope>
    <source>
        <strain evidence="2">CGMCC 1.12707</strain>
    </source>
</reference>
<reference evidence="3" key="2">
    <citation type="submission" date="2016-11" db="EMBL/GenBank/DDBJ databases">
        <authorList>
            <person name="Jaros S."/>
            <person name="Januszkiewicz K."/>
            <person name="Wedrychowicz H."/>
        </authorList>
    </citation>
    <scope>NUCLEOTIDE SEQUENCE [LARGE SCALE GENOMIC DNA]</scope>
    <source>
        <strain evidence="3">DSM 27989</strain>
    </source>
</reference>
<evidence type="ECO:0000313" key="5">
    <source>
        <dbReference type="Proteomes" id="UP000650994"/>
    </source>
</evidence>
<organism evidence="3 4">
    <name type="scientific">Chishuiella changwenlii</name>
    <dbReference type="NCBI Taxonomy" id="1434701"/>
    <lineage>
        <taxon>Bacteria</taxon>
        <taxon>Pseudomonadati</taxon>
        <taxon>Bacteroidota</taxon>
        <taxon>Flavobacteriia</taxon>
        <taxon>Flavobacteriales</taxon>
        <taxon>Weeksellaceae</taxon>
        <taxon>Chishuiella</taxon>
    </lineage>
</organism>
<keyword evidence="5" id="KW-1185">Reference proteome</keyword>
<evidence type="ECO:0000256" key="1">
    <source>
        <dbReference type="SAM" id="Phobius"/>
    </source>
</evidence>
<evidence type="ECO:0000313" key="2">
    <source>
        <dbReference type="EMBL" id="GGE97810.1"/>
    </source>
</evidence>
<name>A0A1M6YBF4_9FLAO</name>
<reference evidence="2" key="5">
    <citation type="submission" date="2024-05" db="EMBL/GenBank/DDBJ databases">
        <authorList>
            <person name="Sun Q."/>
            <person name="Zhou Y."/>
        </authorList>
    </citation>
    <scope>NUCLEOTIDE SEQUENCE</scope>
    <source>
        <strain evidence="2">CGMCC 1.12707</strain>
    </source>
</reference>
<dbReference type="Proteomes" id="UP000650994">
    <property type="component" value="Unassembled WGS sequence"/>
</dbReference>
<feature type="transmembrane region" description="Helical" evidence="1">
    <location>
        <begin position="32"/>
        <end position="51"/>
    </location>
</feature>